<reference evidence="1" key="1">
    <citation type="submission" date="2019-06" db="EMBL/GenBank/DDBJ databases">
        <authorList>
            <person name="Zheng W."/>
        </authorList>
    </citation>
    <scope>NUCLEOTIDE SEQUENCE</scope>
    <source>
        <strain evidence="1">QDHG01</strain>
    </source>
</reference>
<keyword evidence="2" id="KW-1185">Reference proteome</keyword>
<accession>A0A8J8P5W7</accession>
<dbReference type="AlphaFoldDB" id="A0A8J8P5W7"/>
<sequence length="121" mass="13907">MMKQGFFLQSTMGAQQEQLYPYNLTQILWLKQSKSQRPLKKEQNCSSHSQPQQVIGGRLLQPIHFLLWTHQVSSPQLDWLHQTILQSISSIHLAQSLRFLSLTSFQGKAQRVCICNSLTAI</sequence>
<protein>
    <submittedName>
        <fullName evidence="1">Uncharacterized protein</fullName>
    </submittedName>
</protein>
<dbReference type="EMBL" id="RRYP01000205">
    <property type="protein sequence ID" value="TNV87818.1"/>
    <property type="molecule type" value="Genomic_DNA"/>
</dbReference>
<evidence type="ECO:0000313" key="2">
    <source>
        <dbReference type="Proteomes" id="UP000785679"/>
    </source>
</evidence>
<proteinExistence type="predicted"/>
<gene>
    <name evidence="1" type="ORF">FGO68_gene2337</name>
</gene>
<evidence type="ECO:0000313" key="1">
    <source>
        <dbReference type="EMBL" id="TNV87818.1"/>
    </source>
</evidence>
<comment type="caution">
    <text evidence="1">The sequence shown here is derived from an EMBL/GenBank/DDBJ whole genome shotgun (WGS) entry which is preliminary data.</text>
</comment>
<name>A0A8J8P5W7_HALGN</name>
<organism evidence="1 2">
    <name type="scientific">Halteria grandinella</name>
    <dbReference type="NCBI Taxonomy" id="5974"/>
    <lineage>
        <taxon>Eukaryota</taxon>
        <taxon>Sar</taxon>
        <taxon>Alveolata</taxon>
        <taxon>Ciliophora</taxon>
        <taxon>Intramacronucleata</taxon>
        <taxon>Spirotrichea</taxon>
        <taxon>Stichotrichia</taxon>
        <taxon>Sporadotrichida</taxon>
        <taxon>Halteriidae</taxon>
        <taxon>Halteria</taxon>
    </lineage>
</organism>
<dbReference type="Proteomes" id="UP000785679">
    <property type="component" value="Unassembled WGS sequence"/>
</dbReference>